<evidence type="ECO:0000313" key="2">
    <source>
        <dbReference type="EMBL" id="CAE7251487.1"/>
    </source>
</evidence>
<feature type="region of interest" description="Disordered" evidence="1">
    <location>
        <begin position="105"/>
        <end position="139"/>
    </location>
</feature>
<keyword evidence="3" id="KW-1185">Reference proteome</keyword>
<dbReference type="EMBL" id="CAJNDS010001202">
    <property type="protein sequence ID" value="CAE7251487.1"/>
    <property type="molecule type" value="Genomic_DNA"/>
</dbReference>
<evidence type="ECO:0000256" key="1">
    <source>
        <dbReference type="SAM" id="MobiDB-lite"/>
    </source>
</evidence>
<dbReference type="AlphaFoldDB" id="A0A812M3F7"/>
<dbReference type="OrthoDB" id="10396397at2759"/>
<sequence>MAAGHRLLESAGALSHGLGLYPRCAPKAATGQLETVSIRERQTHDRNNWRSRLRRRARTWGCTCDGTVAPAAPDAQTPEAAPGMPVPAQPEPLQRPLTLLLVSRRQRRQKTGSGGLPRKHVPGGSETTSSKWNSGMGTPTRQGNYAMSLLCRWRGQSTAKVTRRRVRTRARAGRRFDRHGTCRLVVFGLELGGRFGAEELGFLRAHATTLLEQPVRSVDPSDGARCPSASCGTTMRTPGTADYGEQEADDQVEDGVDEFAMGSIDCKKILSIVVDCSSDATCNKVLEKCEGKSWAKNGWSAYCKSNNICHFHQVLPPTPCSQFAMEIDVCKNLSNSSLWGFGAGACTFNNPDLRPVPVGPMQNFVDKQVSPIFTYLGGSKITNCTPDGLLCVQGNGNVSLKSHGACQRQLGGMGQVIGTTFQSYQDVCEVDTSLKEKCGAGGCLRGMCLGKLLQVPQANSLKMPKILLYHGGIVGAAASSTSCYKQYLDDVLRFVVEKQVDTILLNVMAPIPKSKSGTAQFPYYEDPAWIAANFLDRLPATVKAGALFGNVKLGSSGWNFQNSSYNIYKDKLVGGANRGLAPGCNGHDLSKCSCSQLSDLVSAPTCPVDQSVCLEANNCPPGCPNLAAQLVTWLASVNAKANGVKFSSLSFDGEDGGASASDWALCQFKLLGDELGIDSVGMAKAISAGPQTPGVTYTMPETYWYMGELWPCTGDPSMLKEKPPVCTTQSSYRSFADMAWPFLNWLRTTDKVMQEKPGFVSLMNNIRWAKTVSGKAVIPMFSFEGLSSNNCFATHYNAGVKNVSDICGTFDGFFFWQWETFTEFLMYFADAFGVGEVGIYDLQFIPPHWFDNKAFGPNDACTA</sequence>
<protein>
    <submittedName>
        <fullName evidence="2">Uncharacterized protein</fullName>
    </submittedName>
</protein>
<comment type="caution">
    <text evidence="2">The sequence shown here is derived from an EMBL/GenBank/DDBJ whole genome shotgun (WGS) entry which is preliminary data.</text>
</comment>
<gene>
    <name evidence="2" type="ORF">SNAT2548_LOCUS12460</name>
</gene>
<dbReference type="Proteomes" id="UP000604046">
    <property type="component" value="Unassembled WGS sequence"/>
</dbReference>
<name>A0A812M3F7_9DINO</name>
<accession>A0A812M3F7</accession>
<organism evidence="2 3">
    <name type="scientific">Symbiodinium natans</name>
    <dbReference type="NCBI Taxonomy" id="878477"/>
    <lineage>
        <taxon>Eukaryota</taxon>
        <taxon>Sar</taxon>
        <taxon>Alveolata</taxon>
        <taxon>Dinophyceae</taxon>
        <taxon>Suessiales</taxon>
        <taxon>Symbiodiniaceae</taxon>
        <taxon>Symbiodinium</taxon>
    </lineage>
</organism>
<evidence type="ECO:0000313" key="3">
    <source>
        <dbReference type="Proteomes" id="UP000604046"/>
    </source>
</evidence>
<feature type="region of interest" description="Disordered" evidence="1">
    <location>
        <begin position="69"/>
        <end position="91"/>
    </location>
</feature>
<feature type="compositionally biased region" description="Polar residues" evidence="1">
    <location>
        <begin position="125"/>
        <end position="139"/>
    </location>
</feature>
<reference evidence="2" key="1">
    <citation type="submission" date="2021-02" db="EMBL/GenBank/DDBJ databases">
        <authorList>
            <person name="Dougan E. K."/>
            <person name="Rhodes N."/>
            <person name="Thang M."/>
            <person name="Chan C."/>
        </authorList>
    </citation>
    <scope>NUCLEOTIDE SEQUENCE</scope>
</reference>
<proteinExistence type="predicted"/>